<gene>
    <name evidence="4" type="ORF">MPOCJGCO_1545</name>
</gene>
<dbReference type="PANTHER" id="PTHR22576">
    <property type="entry name" value="MUCOSA ASSOCIATED LYMPHOID TISSUE LYMPHOMA TRANSLOCATION PROTEIN 1/PARACASPASE"/>
    <property type="match status" value="1"/>
</dbReference>
<reference evidence="4" key="1">
    <citation type="journal article" date="2021" name="Front. Microbiol.">
        <title>Comprehensive Comparative Genomics and Phenotyping of Methylobacterium Species.</title>
        <authorList>
            <person name="Alessa O."/>
            <person name="Ogura Y."/>
            <person name="Fujitani Y."/>
            <person name="Takami H."/>
            <person name="Hayashi T."/>
            <person name="Sahin N."/>
            <person name="Tani A."/>
        </authorList>
    </citation>
    <scope>NUCLEOTIDE SEQUENCE</scope>
    <source>
        <strain evidence="4">DSM 23632</strain>
    </source>
</reference>
<dbReference type="Pfam" id="PF13181">
    <property type="entry name" value="TPR_8"/>
    <property type="match status" value="1"/>
</dbReference>
<protein>
    <recommendedName>
        <fullName evidence="3">Peptidase C14 caspase domain-containing protein</fullName>
    </recommendedName>
</protein>
<dbReference type="InterPro" id="IPR052039">
    <property type="entry name" value="Caspase-related_regulators"/>
</dbReference>
<evidence type="ECO:0000256" key="1">
    <source>
        <dbReference type="PROSITE-ProRule" id="PRU00339"/>
    </source>
</evidence>
<dbReference type="PROSITE" id="PS50293">
    <property type="entry name" value="TPR_REGION"/>
    <property type="match status" value="1"/>
</dbReference>
<name>A0ABQ4TZI0_9HYPH</name>
<feature type="domain" description="Peptidase C14 caspase" evidence="3">
    <location>
        <begin position="35"/>
        <end position="253"/>
    </location>
</feature>
<dbReference type="PROSITE" id="PS50005">
    <property type="entry name" value="TPR"/>
    <property type="match status" value="1"/>
</dbReference>
<dbReference type="InterPro" id="IPR011990">
    <property type="entry name" value="TPR-like_helical_dom_sf"/>
</dbReference>
<feature type="compositionally biased region" description="Basic and acidic residues" evidence="2">
    <location>
        <begin position="256"/>
        <end position="360"/>
    </location>
</feature>
<sequence>MPSVRLPVSAILLIALAVLFGPLRDSAGAAPASGRAALVVANTAYPDADAPLASPAGDARALSDELKRRGFAVEEVSNVAKDAMKAGIERFLRGVEPDGIAVVFFGGYGIQVGRRNYLIPVDARIWSEADVVRDGIALDGILEELAKRRVAIRVTILDASRRNPFERRFRSFSQGLAPATGAPGTLTLYSTAAGGVVNEGPGPRSPFVTELVQQIAGSDQTAEQAFTATRDALAKKTRNGQVPAVVANLDETFSFDPDRPRASVVRRKPEDGGDQVAKDQLGKDQQGKDQQAREQQARDQAEKDRIARDQAAKEQAAKDRVARDQSARDQTTKDQAARDQTARDQAARDKAAREQAETRAFDAAQARRTKPAFEDFLAQYPAGAFAGKARAEVARIDAEEQQAQSDFDDAEGVGTQAAYEVFLSRHPTGPNADKARAEIARLAAISERKTVQENERLASLDRRIGTNAADESAYYERGQFYAQRGEAAAAIADFDQAIRLNPASPEAFNNRCWMRAISNDLKRAMADCNEALRLRPGFVDALDSRGLINLKAGALRAAIADYQIVLKADHAHASALYGLGFARVRTGDKMQGNKDIAEALALNPQIDKDFASYGLR</sequence>
<keyword evidence="1" id="KW-0802">TPR repeat</keyword>
<evidence type="ECO:0000313" key="4">
    <source>
        <dbReference type="EMBL" id="GJE59452.1"/>
    </source>
</evidence>
<evidence type="ECO:0000313" key="5">
    <source>
        <dbReference type="Proteomes" id="UP001055057"/>
    </source>
</evidence>
<organism evidence="4 5">
    <name type="scientific">Methylobacterium trifolii</name>
    <dbReference type="NCBI Taxonomy" id="1003092"/>
    <lineage>
        <taxon>Bacteria</taxon>
        <taxon>Pseudomonadati</taxon>
        <taxon>Pseudomonadota</taxon>
        <taxon>Alphaproteobacteria</taxon>
        <taxon>Hyphomicrobiales</taxon>
        <taxon>Methylobacteriaceae</taxon>
        <taxon>Methylobacterium</taxon>
    </lineage>
</organism>
<dbReference type="InterPro" id="IPR011600">
    <property type="entry name" value="Pept_C14_caspase"/>
</dbReference>
<dbReference type="InterPro" id="IPR029030">
    <property type="entry name" value="Caspase-like_dom_sf"/>
</dbReference>
<accession>A0ABQ4TZI0</accession>
<dbReference type="Pfam" id="PF00656">
    <property type="entry name" value="Peptidase_C14"/>
    <property type="match status" value="1"/>
</dbReference>
<dbReference type="SMART" id="SM00028">
    <property type="entry name" value="TPR"/>
    <property type="match status" value="4"/>
</dbReference>
<dbReference type="Gene3D" id="3.40.50.1460">
    <property type="match status" value="1"/>
</dbReference>
<feature type="region of interest" description="Disordered" evidence="2">
    <location>
        <begin position="253"/>
        <end position="366"/>
    </location>
</feature>
<reference evidence="4" key="2">
    <citation type="submission" date="2021-08" db="EMBL/GenBank/DDBJ databases">
        <authorList>
            <person name="Tani A."/>
            <person name="Ola A."/>
            <person name="Ogura Y."/>
            <person name="Katsura K."/>
            <person name="Hayashi T."/>
        </authorList>
    </citation>
    <scope>NUCLEOTIDE SEQUENCE</scope>
    <source>
        <strain evidence="4">DSM 23632</strain>
    </source>
</reference>
<feature type="repeat" description="TPR" evidence="1">
    <location>
        <begin position="471"/>
        <end position="504"/>
    </location>
</feature>
<dbReference type="InterPro" id="IPR019734">
    <property type="entry name" value="TPR_rpt"/>
</dbReference>
<dbReference type="Proteomes" id="UP001055057">
    <property type="component" value="Unassembled WGS sequence"/>
</dbReference>
<dbReference type="Gene3D" id="1.25.40.10">
    <property type="entry name" value="Tetratricopeptide repeat domain"/>
    <property type="match status" value="2"/>
</dbReference>
<dbReference type="SUPFAM" id="SSF52129">
    <property type="entry name" value="Caspase-like"/>
    <property type="match status" value="1"/>
</dbReference>
<dbReference type="SUPFAM" id="SSF48452">
    <property type="entry name" value="TPR-like"/>
    <property type="match status" value="1"/>
</dbReference>
<keyword evidence="5" id="KW-1185">Reference proteome</keyword>
<comment type="caution">
    <text evidence="4">The sequence shown here is derived from an EMBL/GenBank/DDBJ whole genome shotgun (WGS) entry which is preliminary data.</text>
</comment>
<evidence type="ECO:0000256" key="2">
    <source>
        <dbReference type="SAM" id="MobiDB-lite"/>
    </source>
</evidence>
<proteinExistence type="predicted"/>
<dbReference type="PANTHER" id="PTHR22576:SF37">
    <property type="entry name" value="MUCOSA-ASSOCIATED LYMPHOID TISSUE LYMPHOMA TRANSLOCATION PROTEIN 1"/>
    <property type="match status" value="1"/>
</dbReference>
<dbReference type="EMBL" id="BPRB01000079">
    <property type="protein sequence ID" value="GJE59452.1"/>
    <property type="molecule type" value="Genomic_DNA"/>
</dbReference>
<evidence type="ECO:0000259" key="3">
    <source>
        <dbReference type="Pfam" id="PF00656"/>
    </source>
</evidence>